<keyword evidence="2" id="KW-0560">Oxidoreductase</keyword>
<feature type="domain" description="Nitroreductase" evidence="3">
    <location>
        <begin position="10"/>
        <end position="63"/>
    </location>
</feature>
<dbReference type="PANTHER" id="PTHR43673">
    <property type="entry name" value="NAD(P)H NITROREDUCTASE YDGI-RELATED"/>
    <property type="match status" value="1"/>
</dbReference>
<dbReference type="STRING" id="229920.ADM99_04195"/>
<dbReference type="Gene3D" id="2.20.180.10">
    <property type="entry name" value="putative fmn-dependent nitroreductase like domains"/>
    <property type="match status" value="1"/>
</dbReference>
<accession>A0A0P6XF18</accession>
<evidence type="ECO:0000313" key="5">
    <source>
        <dbReference type="Proteomes" id="UP000050430"/>
    </source>
</evidence>
<dbReference type="CDD" id="cd02062">
    <property type="entry name" value="Nitro_FMN_reductase"/>
    <property type="match status" value="1"/>
</dbReference>
<evidence type="ECO:0000256" key="1">
    <source>
        <dbReference type="ARBA" id="ARBA00007118"/>
    </source>
</evidence>
<dbReference type="Gene3D" id="3.40.109.10">
    <property type="entry name" value="NADH Oxidase"/>
    <property type="match status" value="1"/>
</dbReference>
<comment type="similarity">
    <text evidence="1">Belongs to the nitroreductase family.</text>
</comment>
<reference evidence="4 5" key="1">
    <citation type="submission" date="2015-07" db="EMBL/GenBank/DDBJ databases">
        <title>Genome sequence of Leptolinea tardivitalis DSM 16556.</title>
        <authorList>
            <person name="Hemp J."/>
            <person name="Ward L.M."/>
            <person name="Pace L.A."/>
            <person name="Fischer W.W."/>
        </authorList>
    </citation>
    <scope>NUCLEOTIDE SEQUENCE [LARGE SCALE GENOMIC DNA]</scope>
    <source>
        <strain evidence="4 5">YMTK-2</strain>
    </source>
</reference>
<evidence type="ECO:0000259" key="3">
    <source>
        <dbReference type="Pfam" id="PF00881"/>
    </source>
</evidence>
<keyword evidence="5" id="KW-1185">Reference proteome</keyword>
<organism evidence="4 5">
    <name type="scientific">Leptolinea tardivitalis</name>
    <dbReference type="NCBI Taxonomy" id="229920"/>
    <lineage>
        <taxon>Bacteria</taxon>
        <taxon>Bacillati</taxon>
        <taxon>Chloroflexota</taxon>
        <taxon>Anaerolineae</taxon>
        <taxon>Anaerolineales</taxon>
        <taxon>Anaerolineaceae</taxon>
        <taxon>Leptolinea</taxon>
    </lineage>
</organism>
<dbReference type="AlphaFoldDB" id="A0A0P6XF18"/>
<sequence>MLKDLVLRNRSYRRFNQTARINPAVLRDLCDLARLTPSGRNAQPLKYILVTSEDLCDKIYPLLGWAGYLKDWDGPIEGERPAAYIVMLGDKTISENFGIDPGIACQTLLLGAVEQGLGGCIIATVKRENLKTLLEIPDTFDVLYVIALGKPVEEVVVEPVGSNGDIKYWRDDKHVHHVPKRELKDVIVAEK</sequence>
<dbReference type="Proteomes" id="UP000050430">
    <property type="component" value="Unassembled WGS sequence"/>
</dbReference>
<protein>
    <submittedName>
        <fullName evidence="4">Nitroreductase</fullName>
    </submittedName>
</protein>
<dbReference type="PANTHER" id="PTHR43673:SF10">
    <property type="entry name" value="NADH DEHYDROGENASE_NAD(P)H NITROREDUCTASE XCC3605-RELATED"/>
    <property type="match status" value="1"/>
</dbReference>
<dbReference type="EMBL" id="LGCK01000006">
    <property type="protein sequence ID" value="KPL73408.1"/>
    <property type="molecule type" value="Genomic_DNA"/>
</dbReference>
<gene>
    <name evidence="4" type="ORF">ADM99_04195</name>
</gene>
<name>A0A0P6XF18_9CHLR</name>
<feature type="domain" description="Nitroreductase" evidence="3">
    <location>
        <begin position="99"/>
        <end position="150"/>
    </location>
</feature>
<dbReference type="PATRIC" id="fig|229920.5.peg.2491"/>
<dbReference type="InterPro" id="IPR029479">
    <property type="entry name" value="Nitroreductase"/>
</dbReference>
<dbReference type="GO" id="GO:0016491">
    <property type="term" value="F:oxidoreductase activity"/>
    <property type="evidence" value="ECO:0007669"/>
    <property type="project" value="UniProtKB-KW"/>
</dbReference>
<dbReference type="SUPFAM" id="SSF55469">
    <property type="entry name" value="FMN-dependent nitroreductase-like"/>
    <property type="match status" value="1"/>
</dbReference>
<evidence type="ECO:0000256" key="2">
    <source>
        <dbReference type="ARBA" id="ARBA00023002"/>
    </source>
</evidence>
<proteinExistence type="inferred from homology"/>
<dbReference type="Pfam" id="PF00881">
    <property type="entry name" value="Nitroreductase"/>
    <property type="match status" value="2"/>
</dbReference>
<dbReference type="RefSeq" id="WP_062421830.1">
    <property type="nucleotide sequence ID" value="NZ_BBYA01000009.1"/>
</dbReference>
<comment type="caution">
    <text evidence="4">The sequence shown here is derived from an EMBL/GenBank/DDBJ whole genome shotgun (WGS) entry which is preliminary data.</text>
</comment>
<dbReference type="InterPro" id="IPR000415">
    <property type="entry name" value="Nitroreductase-like"/>
</dbReference>
<dbReference type="InterPro" id="IPR023312">
    <property type="entry name" value="Put_nitroreductase_C_bac"/>
</dbReference>
<dbReference type="OrthoDB" id="9804207at2"/>
<evidence type="ECO:0000313" key="4">
    <source>
        <dbReference type="EMBL" id="KPL73408.1"/>
    </source>
</evidence>